<dbReference type="NCBIfam" id="NF006367">
    <property type="entry name" value="PRK08591.1"/>
    <property type="match status" value="1"/>
</dbReference>
<dbReference type="PROSITE" id="PS00867">
    <property type="entry name" value="CPSASE_2"/>
    <property type="match status" value="1"/>
</dbReference>
<dbReference type="Gene3D" id="3.30.470.20">
    <property type="entry name" value="ATP-grasp fold, B domain"/>
    <property type="match status" value="1"/>
</dbReference>
<keyword evidence="11 15" id="KW-0092">Biotin</keyword>
<feature type="domain" description="Biotin carboxylation" evidence="17">
    <location>
        <begin position="1"/>
        <end position="445"/>
    </location>
</feature>
<evidence type="ECO:0000256" key="1">
    <source>
        <dbReference type="ARBA" id="ARBA00003761"/>
    </source>
</evidence>
<evidence type="ECO:0000313" key="19">
    <source>
        <dbReference type="Proteomes" id="UP000770889"/>
    </source>
</evidence>
<dbReference type="InterPro" id="IPR004549">
    <property type="entry name" value="Acetyl_CoA_COase_biotin_COase"/>
</dbReference>
<keyword evidence="15" id="KW-0444">Lipid biosynthesis</keyword>
<dbReference type="InterPro" id="IPR005479">
    <property type="entry name" value="CPAse_ATP-bd"/>
</dbReference>
<gene>
    <name evidence="18" type="primary">accC</name>
    <name evidence="18" type="ORF">KME65_01050</name>
</gene>
<dbReference type="GO" id="GO:0046872">
    <property type="term" value="F:metal ion binding"/>
    <property type="evidence" value="ECO:0007669"/>
    <property type="project" value="UniProtKB-KW"/>
</dbReference>
<dbReference type="PROSITE" id="PS50979">
    <property type="entry name" value="BC"/>
    <property type="match status" value="1"/>
</dbReference>
<evidence type="ECO:0000256" key="11">
    <source>
        <dbReference type="ARBA" id="ARBA00023267"/>
    </source>
</evidence>
<keyword evidence="15" id="KW-0275">Fatty acid biosynthesis</keyword>
<dbReference type="InterPro" id="IPR011054">
    <property type="entry name" value="Rudment_hybrid_motif"/>
</dbReference>
<dbReference type="SUPFAM" id="SSF56059">
    <property type="entry name" value="Glutathione synthetase ATP-binding domain-like"/>
    <property type="match status" value="1"/>
</dbReference>
<evidence type="ECO:0000259" key="16">
    <source>
        <dbReference type="PROSITE" id="PS50975"/>
    </source>
</evidence>
<keyword evidence="6 15" id="KW-0436">Ligase</keyword>
<evidence type="ECO:0000256" key="7">
    <source>
        <dbReference type="ARBA" id="ARBA00022723"/>
    </source>
</evidence>
<dbReference type="InterPro" id="IPR011761">
    <property type="entry name" value="ATP-grasp"/>
</dbReference>
<organism evidence="18 19">
    <name type="scientific">Candidatus Thiodiazotropha taylori</name>
    <dbReference type="NCBI Taxonomy" id="2792791"/>
    <lineage>
        <taxon>Bacteria</taxon>
        <taxon>Pseudomonadati</taxon>
        <taxon>Pseudomonadota</taxon>
        <taxon>Gammaproteobacteria</taxon>
        <taxon>Chromatiales</taxon>
        <taxon>Sedimenticolaceae</taxon>
        <taxon>Candidatus Thiodiazotropha</taxon>
    </lineage>
</organism>
<evidence type="ECO:0000256" key="10">
    <source>
        <dbReference type="ARBA" id="ARBA00022842"/>
    </source>
</evidence>
<dbReference type="EMBL" id="JAHHGM010000001">
    <property type="protein sequence ID" value="MBT2987526.1"/>
    <property type="molecule type" value="Genomic_DNA"/>
</dbReference>
<comment type="pathway">
    <text evidence="2 15">Lipid metabolism; malonyl-CoA biosynthesis; malonyl-CoA from acetyl-CoA: step 1/1.</text>
</comment>
<dbReference type="GO" id="GO:0004075">
    <property type="term" value="F:biotin carboxylase activity"/>
    <property type="evidence" value="ECO:0007669"/>
    <property type="project" value="UniProtKB-EC"/>
</dbReference>
<dbReference type="Gene3D" id="6.20.290.20">
    <property type="match status" value="1"/>
</dbReference>
<dbReference type="PANTHER" id="PTHR48095:SF2">
    <property type="entry name" value="BIOTIN CARBOXYLASE, CHLOROPLASTIC"/>
    <property type="match status" value="1"/>
</dbReference>
<evidence type="ECO:0000256" key="4">
    <source>
        <dbReference type="ARBA" id="ARBA00013263"/>
    </source>
</evidence>
<dbReference type="InterPro" id="IPR016185">
    <property type="entry name" value="PreATP-grasp_dom_sf"/>
</dbReference>
<evidence type="ECO:0000256" key="3">
    <source>
        <dbReference type="ARBA" id="ARBA00011750"/>
    </source>
</evidence>
<comment type="catalytic activity">
    <reaction evidence="13 15">
        <text>N(6)-biotinyl-L-lysyl-[protein] + hydrogencarbonate + ATP = N(6)-carboxybiotinyl-L-lysyl-[protein] + ADP + phosphate + H(+)</text>
        <dbReference type="Rhea" id="RHEA:13501"/>
        <dbReference type="Rhea" id="RHEA-COMP:10505"/>
        <dbReference type="Rhea" id="RHEA-COMP:10506"/>
        <dbReference type="ChEBI" id="CHEBI:15378"/>
        <dbReference type="ChEBI" id="CHEBI:17544"/>
        <dbReference type="ChEBI" id="CHEBI:30616"/>
        <dbReference type="ChEBI" id="CHEBI:43474"/>
        <dbReference type="ChEBI" id="CHEBI:83144"/>
        <dbReference type="ChEBI" id="CHEBI:83145"/>
        <dbReference type="ChEBI" id="CHEBI:456216"/>
        <dbReference type="EC" id="6.3.4.14"/>
    </reaction>
</comment>
<dbReference type="InterPro" id="IPR005481">
    <property type="entry name" value="BC-like_N"/>
</dbReference>
<protein>
    <recommendedName>
        <fullName evidence="5 15">Biotin carboxylase</fullName>
        <ecNumber evidence="4 15">6.3.4.14</ecNumber>
    </recommendedName>
    <alternativeName>
        <fullName evidence="12 15">Acetyl-coenzyme A carboxylase biotin carboxylase subunit A</fullName>
    </alternativeName>
</protein>
<dbReference type="Proteomes" id="UP000770889">
    <property type="component" value="Unassembled WGS sequence"/>
</dbReference>
<evidence type="ECO:0000256" key="5">
    <source>
        <dbReference type="ARBA" id="ARBA00017242"/>
    </source>
</evidence>
<dbReference type="InterPro" id="IPR011764">
    <property type="entry name" value="Biotin_carboxylation_dom"/>
</dbReference>
<name>A0A944QTD8_9GAMM</name>
<keyword evidence="8 14" id="KW-0547">Nucleotide-binding</keyword>
<evidence type="ECO:0000256" key="12">
    <source>
        <dbReference type="ARBA" id="ARBA00033786"/>
    </source>
</evidence>
<evidence type="ECO:0000256" key="15">
    <source>
        <dbReference type="RuleBase" id="RU365063"/>
    </source>
</evidence>
<feature type="domain" description="ATP-grasp" evidence="16">
    <location>
        <begin position="120"/>
        <end position="317"/>
    </location>
</feature>
<keyword evidence="15" id="KW-0276">Fatty acid metabolism</keyword>
<dbReference type="AlphaFoldDB" id="A0A944QTD8"/>
<comment type="subunit">
    <text evidence="3 15">Acetyl-CoA carboxylase is a heterohexamer of biotin carboxyl carrier protein, biotin carboxylase and the two subunits of carboxyl transferase in a 2:2 complex.</text>
</comment>
<dbReference type="SUPFAM" id="SSF52440">
    <property type="entry name" value="PreATP-grasp domain"/>
    <property type="match status" value="1"/>
</dbReference>
<evidence type="ECO:0000259" key="17">
    <source>
        <dbReference type="PROSITE" id="PS50979"/>
    </source>
</evidence>
<dbReference type="InterPro" id="IPR051602">
    <property type="entry name" value="ACC_Biotin_Carboxylase"/>
</dbReference>
<comment type="function">
    <text evidence="1 15">This protein is a component of the acetyl coenzyme A carboxylase complex; first, biotin carboxylase catalyzes the carboxylation of the carrier protein and then the transcarboxylase transfers the carboxyl group to form malonyl-CoA.</text>
</comment>
<dbReference type="Pfam" id="PF02785">
    <property type="entry name" value="Biotin_carb_C"/>
    <property type="match status" value="1"/>
</dbReference>
<dbReference type="PROSITE" id="PS00866">
    <property type="entry name" value="CPSASE_1"/>
    <property type="match status" value="1"/>
</dbReference>
<evidence type="ECO:0000256" key="14">
    <source>
        <dbReference type="PROSITE-ProRule" id="PRU00409"/>
    </source>
</evidence>
<dbReference type="InterPro" id="IPR005482">
    <property type="entry name" value="Biotin_COase_C"/>
</dbReference>
<dbReference type="FunFam" id="3.40.50.20:FF:000010">
    <property type="entry name" value="Propionyl-CoA carboxylase subunit alpha"/>
    <property type="match status" value="1"/>
</dbReference>
<dbReference type="GO" id="GO:0005524">
    <property type="term" value="F:ATP binding"/>
    <property type="evidence" value="ECO:0007669"/>
    <property type="project" value="UniProtKB-UniRule"/>
</dbReference>
<keyword evidence="7" id="KW-0479">Metal-binding</keyword>
<reference evidence="18 19" key="1">
    <citation type="submission" date="2021-05" db="EMBL/GenBank/DDBJ databases">
        <title>Genetic and Functional Diversity in Clade A Lucinid endosymbionts from the Bahamas.</title>
        <authorList>
            <person name="Giani N.M."/>
            <person name="Engel A.S."/>
            <person name="Campbell B.J."/>
        </authorList>
    </citation>
    <scope>NUCLEOTIDE SEQUENCE [LARGE SCALE GENOMIC DNA]</scope>
    <source>
        <strain evidence="18">LUC16012Gg_MoonRockCtena</strain>
    </source>
</reference>
<evidence type="ECO:0000256" key="6">
    <source>
        <dbReference type="ARBA" id="ARBA00022598"/>
    </source>
</evidence>
<dbReference type="PANTHER" id="PTHR48095">
    <property type="entry name" value="PYRUVATE CARBOXYLASE SUBUNIT A"/>
    <property type="match status" value="1"/>
</dbReference>
<dbReference type="NCBIfam" id="TIGR00514">
    <property type="entry name" value="accC"/>
    <property type="match status" value="1"/>
</dbReference>
<evidence type="ECO:0000256" key="2">
    <source>
        <dbReference type="ARBA" id="ARBA00004956"/>
    </source>
</evidence>
<keyword evidence="15" id="KW-0443">Lipid metabolism</keyword>
<dbReference type="Gene3D" id="3.40.50.20">
    <property type="match status" value="1"/>
</dbReference>
<dbReference type="PROSITE" id="PS50975">
    <property type="entry name" value="ATP_GRASP"/>
    <property type="match status" value="1"/>
</dbReference>
<dbReference type="Pfam" id="PF02786">
    <property type="entry name" value="CPSase_L_D2"/>
    <property type="match status" value="1"/>
</dbReference>
<evidence type="ECO:0000313" key="18">
    <source>
        <dbReference type="EMBL" id="MBT2987526.1"/>
    </source>
</evidence>
<evidence type="ECO:0000256" key="8">
    <source>
        <dbReference type="ARBA" id="ARBA00022741"/>
    </source>
</evidence>
<dbReference type="Pfam" id="PF00289">
    <property type="entry name" value="Biotin_carb_N"/>
    <property type="match status" value="1"/>
</dbReference>
<keyword evidence="9 14" id="KW-0067">ATP-binding</keyword>
<evidence type="ECO:0000256" key="9">
    <source>
        <dbReference type="ARBA" id="ARBA00022840"/>
    </source>
</evidence>
<sequence>MIDKIVIANRGEIALRILRACKELGIKTVAVHSEADRDLKHVLLADESVCIGPAPSSESYLNIPAIISAAEVTDSVAIHPGYGFLSENADFAERVENSGFIFIGPKADTIRIMGDKVAAIDAMRKANVPTVPGSNGPLDNNAKRTRELANEIGYPVIIKAAGGGGGRGMRVVHTEATLLNAVAMTKAEAEAAFGNGTVYMEKFLGNPRHVEFQVLSDTHGNAIHLGERDCSMQRRHQKVVEEAPAPGITEQQRQDVGERCAEACRQIGYRGAGTFEFLYEDGEFYFIEMNTRVQVEHPVTELITGVDIVKQQILIAAGEPLSYSQDDIKLEGHAVECRINAEDPVKFLPSPGTISQLHTPGGPGVRVDTHIYNGYRVPPYYDSMIGKLVTHGETRKSAIARMRIALQEMVITGIKTNIPLHLDIMRDSAFNAGGANIHYLEKKLGL</sequence>
<dbReference type="FunFam" id="3.30.1490.20:FF:000018">
    <property type="entry name" value="Biotin carboxylase"/>
    <property type="match status" value="1"/>
</dbReference>
<dbReference type="SUPFAM" id="SSF51246">
    <property type="entry name" value="Rudiment single hybrid motif"/>
    <property type="match status" value="1"/>
</dbReference>
<evidence type="ECO:0000256" key="13">
    <source>
        <dbReference type="ARBA" id="ARBA00048600"/>
    </source>
</evidence>
<comment type="caution">
    <text evidence="18">The sequence shown here is derived from an EMBL/GenBank/DDBJ whole genome shotgun (WGS) entry which is preliminary data.</text>
</comment>
<dbReference type="EC" id="6.3.4.14" evidence="4 15"/>
<dbReference type="GO" id="GO:0006633">
    <property type="term" value="P:fatty acid biosynthetic process"/>
    <property type="evidence" value="ECO:0007669"/>
    <property type="project" value="UniProtKB-KW"/>
</dbReference>
<dbReference type="SMART" id="SM00878">
    <property type="entry name" value="Biotin_carb_C"/>
    <property type="match status" value="1"/>
</dbReference>
<proteinExistence type="predicted"/>
<accession>A0A944QTD8</accession>
<keyword evidence="10" id="KW-0460">Magnesium</keyword>